<dbReference type="STRING" id="861266.ARTSIC4J27_2168"/>
<protein>
    <submittedName>
        <fullName evidence="1">Uncharacterized protein</fullName>
    </submittedName>
</protein>
<dbReference type="Proteomes" id="UP000035722">
    <property type="component" value="Unassembled WGS sequence"/>
</dbReference>
<gene>
    <name evidence="1" type="ORF">ARTSIC4J27_2168</name>
</gene>
<accession>A0A024H2G3</accession>
<dbReference type="AlphaFoldDB" id="A0A024H2G3"/>
<dbReference type="EMBL" id="CAQI01000042">
    <property type="protein sequence ID" value="CCQ46208.1"/>
    <property type="molecule type" value="Genomic_DNA"/>
</dbReference>
<name>A0A024H2G3_9MICC</name>
<comment type="caution">
    <text evidence="1">The sequence shown here is derived from an EMBL/GenBank/DDBJ whole genome shotgun (WGS) entry which is preliminary data.</text>
</comment>
<sequence length="43" mass="4826">MAGGPYLVVPYKCTTDREKAICPDDKHLPTDLFDWPAGHVRPN</sequence>
<evidence type="ECO:0000313" key="1">
    <source>
        <dbReference type="EMBL" id="CCQ46208.1"/>
    </source>
</evidence>
<evidence type="ECO:0000313" key="2">
    <source>
        <dbReference type="Proteomes" id="UP000035722"/>
    </source>
</evidence>
<keyword evidence="2" id="KW-1185">Reference proteome</keyword>
<proteinExistence type="predicted"/>
<reference evidence="2" key="1">
    <citation type="journal article" date="2014" name="Genome Announc.">
        <title>Genome Sequence of Arthrobacter siccitolerans 4J27, a Xeroprotectant-Producing Desiccation-Tolerant Microorganism.</title>
        <authorList>
            <person name="Manzanera M."/>
            <person name="Santa-Cruz-Calvo L."/>
            <person name="Vilchez J.I."/>
            <person name="Garcia-Fontana C."/>
            <person name="Silva-Castro G.A."/>
            <person name="Calvo C."/>
            <person name="Gonzalez-Lopez J."/>
        </authorList>
    </citation>
    <scope>NUCLEOTIDE SEQUENCE [LARGE SCALE GENOMIC DNA]</scope>
    <source>
        <strain evidence="2">4J27</strain>
    </source>
</reference>
<organism evidence="1 2">
    <name type="scientific">Pseudarthrobacter siccitolerans</name>
    <dbReference type="NCBI Taxonomy" id="861266"/>
    <lineage>
        <taxon>Bacteria</taxon>
        <taxon>Bacillati</taxon>
        <taxon>Actinomycetota</taxon>
        <taxon>Actinomycetes</taxon>
        <taxon>Micrococcales</taxon>
        <taxon>Micrococcaceae</taxon>
        <taxon>Pseudarthrobacter</taxon>
    </lineage>
</organism>